<evidence type="ECO:0000259" key="14">
    <source>
        <dbReference type="SMART" id="SM00861"/>
    </source>
</evidence>
<evidence type="ECO:0000256" key="5">
    <source>
        <dbReference type="ARBA" id="ARBA00011738"/>
    </source>
</evidence>
<dbReference type="EC" id="2.2.1.7" evidence="6"/>
<dbReference type="PANTHER" id="PTHR43322:SF5">
    <property type="entry name" value="1-DEOXY-D-XYLULOSE-5-PHOSPHATE SYNTHASE, CHLOROPLASTIC"/>
    <property type="match status" value="1"/>
</dbReference>
<evidence type="ECO:0000256" key="9">
    <source>
        <dbReference type="ARBA" id="ARBA00022842"/>
    </source>
</evidence>
<dbReference type="GO" id="GO:0000287">
    <property type="term" value="F:magnesium ion binding"/>
    <property type="evidence" value="ECO:0007669"/>
    <property type="project" value="UniProtKB-ARBA"/>
</dbReference>
<feature type="region of interest" description="Disordered" evidence="13">
    <location>
        <begin position="1"/>
        <end position="28"/>
    </location>
</feature>
<keyword evidence="11" id="KW-0786">Thiamine pyrophosphate</keyword>
<dbReference type="UniPathway" id="UPA00064">
    <property type="reaction ID" value="UER00091"/>
</dbReference>
<dbReference type="Pfam" id="PF13292">
    <property type="entry name" value="DXP_synthase_N"/>
    <property type="match status" value="2"/>
</dbReference>
<name>A0A022KV91_9MICO</name>
<evidence type="ECO:0000256" key="8">
    <source>
        <dbReference type="ARBA" id="ARBA00022723"/>
    </source>
</evidence>
<dbReference type="GO" id="GO:0009228">
    <property type="term" value="P:thiamine biosynthetic process"/>
    <property type="evidence" value="ECO:0007669"/>
    <property type="project" value="UniProtKB-KW"/>
</dbReference>
<dbReference type="RefSeq" id="WP_017823639.1">
    <property type="nucleotide sequence ID" value="NZ_AORC01000014.1"/>
</dbReference>
<comment type="cofactor">
    <cofactor evidence="1">
        <name>Mg(2+)</name>
        <dbReference type="ChEBI" id="CHEBI:18420"/>
    </cofactor>
</comment>
<evidence type="ECO:0000256" key="4">
    <source>
        <dbReference type="ARBA" id="ARBA00011081"/>
    </source>
</evidence>
<evidence type="ECO:0000313" key="15">
    <source>
        <dbReference type="EMBL" id="EYT48506.1"/>
    </source>
</evidence>
<feature type="domain" description="Transketolase-like pyrimidine-binding" evidence="14">
    <location>
        <begin position="335"/>
        <end position="498"/>
    </location>
</feature>
<dbReference type="Pfam" id="PF02780">
    <property type="entry name" value="Transketolase_C"/>
    <property type="match status" value="1"/>
</dbReference>
<dbReference type="InterPro" id="IPR005475">
    <property type="entry name" value="Transketolase-like_Pyr-bd"/>
</dbReference>
<proteinExistence type="inferred from homology"/>
<keyword evidence="9" id="KW-0460">Magnesium</keyword>
<dbReference type="InterPro" id="IPR033248">
    <property type="entry name" value="Transketolase_C"/>
</dbReference>
<dbReference type="SUPFAM" id="SSF52518">
    <property type="entry name" value="Thiamin diphosphate-binding fold (THDP-binding)"/>
    <property type="match status" value="2"/>
</dbReference>
<dbReference type="Pfam" id="PF02779">
    <property type="entry name" value="Transket_pyr"/>
    <property type="match status" value="1"/>
</dbReference>
<dbReference type="InterPro" id="IPR020826">
    <property type="entry name" value="Transketolase_BS"/>
</dbReference>
<dbReference type="InterPro" id="IPR029061">
    <property type="entry name" value="THDP-binding"/>
</dbReference>
<gene>
    <name evidence="15" type="ORF">D641_0111420</name>
</gene>
<dbReference type="Proteomes" id="UP000019754">
    <property type="component" value="Unassembled WGS sequence"/>
</dbReference>
<evidence type="ECO:0000256" key="6">
    <source>
        <dbReference type="ARBA" id="ARBA00013150"/>
    </source>
</evidence>
<dbReference type="CDD" id="cd07033">
    <property type="entry name" value="TPP_PYR_DXS_TK_like"/>
    <property type="match status" value="1"/>
</dbReference>
<dbReference type="GO" id="GO:0016114">
    <property type="term" value="P:terpenoid biosynthetic process"/>
    <property type="evidence" value="ECO:0007669"/>
    <property type="project" value="InterPro"/>
</dbReference>
<sequence>MSTTQEHPAVHADSTEILEPAGSAVPESLLEDIDATQDPAEPGQADVAIPGDPAALRALDPAELPALSRTLRRRLLEITSSTGGHLGPNLGVVELTIALHREFDSPREAIVFDTGHQAYVHKMLTGRADLQGLRSAGGVSGYPDRGESAHDVVENSHASGSIAWAHGIDRARRLAGEPGCAVAVIGDGALTGGVGLEALNELASDIGSGTVAVLNDNTRSYAPTIGGLARHLQDLRDGTVTPGEDLFTAIGLTYLGPIDGHDHAALADALAQARTAAEDPARSGVVVHVVTRKGAGFARAEADVMDHWHATGPFEIEPPTVAEVYPPADAPAPATTWTARFGETILEAARADDRVVALSAAMVDPVGLTPMQRELPARVLDLGIAEQLAMDTAAGLAQGGAKPVLSLYSTFLNRAFDQLLLDVALHEEDVTITLDRAGVTGDDGPSHHGIWDLAVAAQVPGLSLWAPRDGERLSEALPAALSTRGPSLVRFPKGACPEALPAIDRVVAGDVLAGDPSAPIDVLVVTIGALAHRAVEAVQQVMGVEAGAAAEGVAPNVVVLDPVQALPLPEALLDLAGAASAVVTLEDGVAERGIGAALAVRLAQRASRTSPMPPLRTLGVVQEFIPHAKRDAILSDNGLDAAGIEESIRSLLG</sequence>
<accession>A0A022KV91</accession>
<dbReference type="HOGENOM" id="CLU_009227_1_4_11"/>
<reference evidence="15 16" key="1">
    <citation type="journal article" date="2013" name="Genome Announc.">
        <title>Draft genome sequence of an Actinobacterium, Brachybacterium muris strain UCD-AY4.</title>
        <authorList>
            <person name="Lo J.R."/>
            <person name="Lang J.M."/>
            <person name="Darling A.E."/>
            <person name="Eisen J.A."/>
            <person name="Coil D.A."/>
        </authorList>
    </citation>
    <scope>NUCLEOTIDE SEQUENCE [LARGE SCALE GENOMIC DNA]</scope>
    <source>
        <strain evidence="15 16">UCD-AY4</strain>
    </source>
</reference>
<dbReference type="EMBL" id="AORC01000014">
    <property type="protein sequence ID" value="EYT48506.1"/>
    <property type="molecule type" value="Genomic_DNA"/>
</dbReference>
<protein>
    <recommendedName>
        <fullName evidence="6">1-deoxy-D-xylulose-5-phosphate synthase</fullName>
        <ecNumber evidence="6">2.2.1.7</ecNumber>
    </recommendedName>
</protein>
<keyword evidence="16" id="KW-1185">Reference proteome</keyword>
<dbReference type="NCBIfam" id="NF003933">
    <property type="entry name" value="PRK05444.2-2"/>
    <property type="match status" value="1"/>
</dbReference>
<keyword evidence="7" id="KW-0808">Transferase</keyword>
<evidence type="ECO:0000256" key="3">
    <source>
        <dbReference type="ARBA" id="ARBA00004980"/>
    </source>
</evidence>
<keyword evidence="12" id="KW-0414">Isoprene biosynthesis</keyword>
<keyword evidence="8" id="KW-0479">Metal-binding</keyword>
<comment type="subunit">
    <text evidence="5">Homodimer.</text>
</comment>
<dbReference type="SUPFAM" id="SSF52922">
    <property type="entry name" value="TK C-terminal domain-like"/>
    <property type="match status" value="1"/>
</dbReference>
<dbReference type="Gene3D" id="3.40.50.920">
    <property type="match status" value="1"/>
</dbReference>
<comment type="pathway">
    <text evidence="3">Metabolic intermediate biosynthesis; 1-deoxy-D-xylulose 5-phosphate biosynthesis; 1-deoxy-D-xylulose 5-phosphate from D-glyceraldehyde 3-phosphate and pyruvate: step 1/1.</text>
</comment>
<dbReference type="PROSITE" id="PS00801">
    <property type="entry name" value="TRANSKETOLASE_1"/>
    <property type="match status" value="1"/>
</dbReference>
<dbReference type="SMART" id="SM00861">
    <property type="entry name" value="Transket_pyr"/>
    <property type="match status" value="1"/>
</dbReference>
<comment type="cofactor">
    <cofactor evidence="2">
        <name>thiamine diphosphate</name>
        <dbReference type="ChEBI" id="CHEBI:58937"/>
    </cofactor>
</comment>
<dbReference type="InterPro" id="IPR005477">
    <property type="entry name" value="Dxylulose-5-P_synthase"/>
</dbReference>
<dbReference type="Gene3D" id="3.40.50.970">
    <property type="match status" value="2"/>
</dbReference>
<evidence type="ECO:0000256" key="13">
    <source>
        <dbReference type="SAM" id="MobiDB-lite"/>
    </source>
</evidence>
<keyword evidence="10" id="KW-0784">Thiamine biosynthesis</keyword>
<evidence type="ECO:0000313" key="16">
    <source>
        <dbReference type="Proteomes" id="UP000019754"/>
    </source>
</evidence>
<comment type="caution">
    <text evidence="15">The sequence shown here is derived from an EMBL/GenBank/DDBJ whole genome shotgun (WGS) entry which is preliminary data.</text>
</comment>
<dbReference type="GO" id="GO:0008661">
    <property type="term" value="F:1-deoxy-D-xylulose-5-phosphate synthase activity"/>
    <property type="evidence" value="ECO:0007669"/>
    <property type="project" value="UniProtKB-EC"/>
</dbReference>
<evidence type="ECO:0000256" key="12">
    <source>
        <dbReference type="ARBA" id="ARBA00023229"/>
    </source>
</evidence>
<dbReference type="InterPro" id="IPR009014">
    <property type="entry name" value="Transketo_C/PFOR_II"/>
</dbReference>
<dbReference type="InterPro" id="IPR049557">
    <property type="entry name" value="Transketolase_CS"/>
</dbReference>
<dbReference type="STRING" id="1249481.D641_0111420"/>
<comment type="similarity">
    <text evidence="4">Belongs to the transketolase family. DXPS subfamily.</text>
</comment>
<dbReference type="AlphaFoldDB" id="A0A022KV91"/>
<dbReference type="GO" id="GO:0005829">
    <property type="term" value="C:cytosol"/>
    <property type="evidence" value="ECO:0007669"/>
    <property type="project" value="TreeGrafter"/>
</dbReference>
<evidence type="ECO:0000256" key="11">
    <source>
        <dbReference type="ARBA" id="ARBA00023052"/>
    </source>
</evidence>
<dbReference type="GO" id="GO:0019288">
    <property type="term" value="P:isopentenyl diphosphate biosynthetic process, methylerythritol 4-phosphate pathway"/>
    <property type="evidence" value="ECO:0007669"/>
    <property type="project" value="TreeGrafter"/>
</dbReference>
<dbReference type="PROSITE" id="PS00802">
    <property type="entry name" value="TRANSKETOLASE_2"/>
    <property type="match status" value="1"/>
</dbReference>
<evidence type="ECO:0000256" key="1">
    <source>
        <dbReference type="ARBA" id="ARBA00001946"/>
    </source>
</evidence>
<dbReference type="PANTHER" id="PTHR43322">
    <property type="entry name" value="1-D-DEOXYXYLULOSE 5-PHOSPHATE SYNTHASE-RELATED"/>
    <property type="match status" value="1"/>
</dbReference>
<evidence type="ECO:0000256" key="10">
    <source>
        <dbReference type="ARBA" id="ARBA00022977"/>
    </source>
</evidence>
<organism evidence="15 16">
    <name type="scientific">Brachybacterium muris UCD-AY4</name>
    <dbReference type="NCBI Taxonomy" id="1249481"/>
    <lineage>
        <taxon>Bacteria</taxon>
        <taxon>Bacillati</taxon>
        <taxon>Actinomycetota</taxon>
        <taxon>Actinomycetes</taxon>
        <taxon>Micrococcales</taxon>
        <taxon>Dermabacteraceae</taxon>
        <taxon>Brachybacterium</taxon>
    </lineage>
</organism>
<evidence type="ECO:0000256" key="7">
    <source>
        <dbReference type="ARBA" id="ARBA00022679"/>
    </source>
</evidence>
<evidence type="ECO:0000256" key="2">
    <source>
        <dbReference type="ARBA" id="ARBA00001964"/>
    </source>
</evidence>